<feature type="compositionally biased region" description="Polar residues" evidence="1">
    <location>
        <begin position="66"/>
        <end position="93"/>
    </location>
</feature>
<protein>
    <submittedName>
        <fullName evidence="2">Uncharacterized protein</fullName>
    </submittedName>
</protein>
<keyword evidence="3" id="KW-1185">Reference proteome</keyword>
<dbReference type="AlphaFoldDB" id="A0A9P9YQZ6"/>
<comment type="caution">
    <text evidence="2">The sequence shown here is derived from an EMBL/GenBank/DDBJ whole genome shotgun (WGS) entry which is preliminary data.</text>
</comment>
<reference evidence="2" key="1">
    <citation type="journal article" date="2023" name="Genome Biol. Evol.">
        <title>Long-read-based Genome Assembly of Drosophila gunungcola Reveals Fewer Chemosensory Genes in Flower-breeding Species.</title>
        <authorList>
            <person name="Negi A."/>
            <person name="Liao B.Y."/>
            <person name="Yeh S.D."/>
        </authorList>
    </citation>
    <scope>NUCLEOTIDE SEQUENCE</scope>
    <source>
        <strain evidence="2">Sukarami</strain>
    </source>
</reference>
<organism evidence="2 3">
    <name type="scientific">Drosophila gunungcola</name>
    <name type="common">fruit fly</name>
    <dbReference type="NCBI Taxonomy" id="103775"/>
    <lineage>
        <taxon>Eukaryota</taxon>
        <taxon>Metazoa</taxon>
        <taxon>Ecdysozoa</taxon>
        <taxon>Arthropoda</taxon>
        <taxon>Hexapoda</taxon>
        <taxon>Insecta</taxon>
        <taxon>Pterygota</taxon>
        <taxon>Neoptera</taxon>
        <taxon>Endopterygota</taxon>
        <taxon>Diptera</taxon>
        <taxon>Brachycera</taxon>
        <taxon>Muscomorpha</taxon>
        <taxon>Ephydroidea</taxon>
        <taxon>Drosophilidae</taxon>
        <taxon>Drosophila</taxon>
        <taxon>Sophophora</taxon>
    </lineage>
</organism>
<feature type="compositionally biased region" description="Basic and acidic residues" evidence="1">
    <location>
        <begin position="214"/>
        <end position="223"/>
    </location>
</feature>
<dbReference type="Proteomes" id="UP001059596">
    <property type="component" value="Unassembled WGS sequence"/>
</dbReference>
<accession>A0A9P9YQZ6</accession>
<sequence length="315" mass="33847">MCDPCRVLRRCNSCHGGVTDSCPPCDLQKWCHLLMPKGKHKKQGKPVAKNSKKTHGSFNLGAKSKMSLQSSKAQNSNEVVDSETPQTTTSVETAASVEIETPQAEDPGCPCGCKGQCPAPSPKPEMRSCSCSANLPEVNGATAAPFCPANSANTACWNSCPCTWYYSPCNGYYYYCANCCNGCHNCCNHCCSPCVRCCSGSCPSQLEKVPPKPKQKEKEKPDKLNGSSSRRSPAGTAVDFNNLLNNPGSCRLPPPPGIYNCSMPAVSTMPGYGPTAQTQFNSPYSGHWEAGGVDINRTNQHYNRSPLNISCMRHG</sequence>
<evidence type="ECO:0000256" key="1">
    <source>
        <dbReference type="SAM" id="MobiDB-lite"/>
    </source>
</evidence>
<feature type="region of interest" description="Disordered" evidence="1">
    <location>
        <begin position="205"/>
        <end position="236"/>
    </location>
</feature>
<feature type="compositionally biased region" description="Basic residues" evidence="1">
    <location>
        <begin position="40"/>
        <end position="55"/>
    </location>
</feature>
<name>A0A9P9YQZ6_9MUSC</name>
<proteinExistence type="predicted"/>
<dbReference type="EMBL" id="JAMKOV010000003">
    <property type="protein sequence ID" value="KAI8041310.1"/>
    <property type="molecule type" value="Genomic_DNA"/>
</dbReference>
<gene>
    <name evidence="2" type="ORF">M5D96_005567</name>
</gene>
<evidence type="ECO:0000313" key="3">
    <source>
        <dbReference type="Proteomes" id="UP001059596"/>
    </source>
</evidence>
<feature type="region of interest" description="Disordered" evidence="1">
    <location>
        <begin position="40"/>
        <end position="94"/>
    </location>
</feature>
<evidence type="ECO:0000313" key="2">
    <source>
        <dbReference type="EMBL" id="KAI8041310.1"/>
    </source>
</evidence>